<reference evidence="2" key="1">
    <citation type="journal article" date="2023" name="Science">
        <title>Genome structures resolve the early diversification of teleost fishes.</title>
        <authorList>
            <person name="Parey E."/>
            <person name="Louis A."/>
            <person name="Montfort J."/>
            <person name="Bouchez O."/>
            <person name="Roques C."/>
            <person name="Iampietro C."/>
            <person name="Lluch J."/>
            <person name="Castinel A."/>
            <person name="Donnadieu C."/>
            <person name="Desvignes T."/>
            <person name="Floi Bucao C."/>
            <person name="Jouanno E."/>
            <person name="Wen M."/>
            <person name="Mejri S."/>
            <person name="Dirks R."/>
            <person name="Jansen H."/>
            <person name="Henkel C."/>
            <person name="Chen W.J."/>
            <person name="Zahm M."/>
            <person name="Cabau C."/>
            <person name="Klopp C."/>
            <person name="Thompson A.W."/>
            <person name="Robinson-Rechavi M."/>
            <person name="Braasch I."/>
            <person name="Lecointre G."/>
            <person name="Bobe J."/>
            <person name="Postlethwait J.H."/>
            <person name="Berthelot C."/>
            <person name="Roest Crollius H."/>
            <person name="Guiguen Y."/>
        </authorList>
    </citation>
    <scope>NUCLEOTIDE SEQUENCE</scope>
    <source>
        <tissue evidence="2">Blood</tissue>
    </source>
</reference>
<dbReference type="EMBL" id="JAINUF010000008">
    <property type="protein sequence ID" value="KAJ8352636.1"/>
    <property type="molecule type" value="Genomic_DNA"/>
</dbReference>
<gene>
    <name evidence="2" type="ORF">SKAU_G00241120</name>
</gene>
<proteinExistence type="predicted"/>
<dbReference type="AlphaFoldDB" id="A0A9Q1F7K5"/>
<evidence type="ECO:0000313" key="3">
    <source>
        <dbReference type="Proteomes" id="UP001152622"/>
    </source>
</evidence>
<comment type="caution">
    <text evidence="2">The sequence shown here is derived from an EMBL/GenBank/DDBJ whole genome shotgun (WGS) entry which is preliminary data.</text>
</comment>
<evidence type="ECO:0000256" key="1">
    <source>
        <dbReference type="SAM" id="MobiDB-lite"/>
    </source>
</evidence>
<protein>
    <submittedName>
        <fullName evidence="2">Uncharacterized protein</fullName>
    </submittedName>
</protein>
<accession>A0A9Q1F7K5</accession>
<dbReference type="Proteomes" id="UP001152622">
    <property type="component" value="Chromosome 8"/>
</dbReference>
<name>A0A9Q1F7K5_SYNKA</name>
<evidence type="ECO:0000313" key="2">
    <source>
        <dbReference type="EMBL" id="KAJ8352636.1"/>
    </source>
</evidence>
<feature type="region of interest" description="Disordered" evidence="1">
    <location>
        <begin position="78"/>
        <end position="116"/>
    </location>
</feature>
<sequence>MGRWALQTWFSWSHVKWSTIQPISYPSKTPQFGVGVLVSDGIQVAVVQAEPPRPFLIYNKDHRGGPWSRTLITPLSSIPFSRDHSSRGSAAPHRSDPGSVRGQRGIRSPGGAAKLLPAVNTNPMQHLGTGRHLYIITPPQPHHTQRCGGGPQQRPAPTLAGPFPAEWQKKPWPPGCTPHITSSEQQSSCRIYTCTSFFRLSNSYDSNSGARATGSLDACKRETACRTPPPETPDPAGGLPGTPPGR</sequence>
<feature type="region of interest" description="Disordered" evidence="1">
    <location>
        <begin position="221"/>
        <end position="246"/>
    </location>
</feature>
<organism evidence="2 3">
    <name type="scientific">Synaphobranchus kaupii</name>
    <name type="common">Kaup's arrowtooth eel</name>
    <dbReference type="NCBI Taxonomy" id="118154"/>
    <lineage>
        <taxon>Eukaryota</taxon>
        <taxon>Metazoa</taxon>
        <taxon>Chordata</taxon>
        <taxon>Craniata</taxon>
        <taxon>Vertebrata</taxon>
        <taxon>Euteleostomi</taxon>
        <taxon>Actinopterygii</taxon>
        <taxon>Neopterygii</taxon>
        <taxon>Teleostei</taxon>
        <taxon>Anguilliformes</taxon>
        <taxon>Synaphobranchidae</taxon>
        <taxon>Synaphobranchus</taxon>
    </lineage>
</organism>
<keyword evidence="3" id="KW-1185">Reference proteome</keyword>